<protein>
    <recommendedName>
        <fullName evidence="3">Uridine kinase</fullName>
    </recommendedName>
</protein>
<evidence type="ECO:0000313" key="2">
    <source>
        <dbReference type="Proteomes" id="UP000246018"/>
    </source>
</evidence>
<proteinExistence type="predicted"/>
<sequence length="178" mass="19396">MVLVDGRSGSGKSTFAAHAADLLEGCVVSTDDIAWNHAMFEWTDVLLAGVLQPWRRGEAVKFRPPAWESHDREGSIAVESGVSMIVEGVGAARAGLAGLADLAVWVQSDLSLARTRGLARDVSQGTRTPAEAEAFWGEWMMKEEPFLAADRPWERVHLWVLGTPPDGQTWIRDGVTTQ</sequence>
<evidence type="ECO:0008006" key="3">
    <source>
        <dbReference type="Google" id="ProtNLM"/>
    </source>
</evidence>
<keyword evidence="2" id="KW-1185">Reference proteome</keyword>
<dbReference type="OrthoDB" id="3237545at2"/>
<organism evidence="1 2">
    <name type="scientific">Nocardioides gansuensis</name>
    <dbReference type="NCBI Taxonomy" id="2138300"/>
    <lineage>
        <taxon>Bacteria</taxon>
        <taxon>Bacillati</taxon>
        <taxon>Actinomycetota</taxon>
        <taxon>Actinomycetes</taxon>
        <taxon>Propionibacteriales</taxon>
        <taxon>Nocardioidaceae</taxon>
        <taxon>Nocardioides</taxon>
    </lineage>
</organism>
<dbReference type="AlphaFoldDB" id="A0A2T8F5A0"/>
<dbReference type="EMBL" id="QDGZ01000012">
    <property type="protein sequence ID" value="PVG80898.1"/>
    <property type="molecule type" value="Genomic_DNA"/>
</dbReference>
<dbReference type="Proteomes" id="UP000246018">
    <property type="component" value="Unassembled WGS sequence"/>
</dbReference>
<evidence type="ECO:0000313" key="1">
    <source>
        <dbReference type="EMBL" id="PVG80898.1"/>
    </source>
</evidence>
<dbReference type="InterPro" id="IPR027417">
    <property type="entry name" value="P-loop_NTPase"/>
</dbReference>
<reference evidence="1 2" key="1">
    <citation type="submission" date="2018-04" db="EMBL/GenBank/DDBJ databases">
        <title>Genome of Nocardioides gansuensis WSJ-1.</title>
        <authorList>
            <person name="Wu S."/>
            <person name="Wang G."/>
        </authorList>
    </citation>
    <scope>NUCLEOTIDE SEQUENCE [LARGE SCALE GENOMIC DNA]</scope>
    <source>
        <strain evidence="1 2">WSJ-1</strain>
    </source>
</reference>
<gene>
    <name evidence="1" type="ORF">DDE18_20950</name>
</gene>
<comment type="caution">
    <text evidence="1">The sequence shown here is derived from an EMBL/GenBank/DDBJ whole genome shotgun (WGS) entry which is preliminary data.</text>
</comment>
<dbReference type="SUPFAM" id="SSF52540">
    <property type="entry name" value="P-loop containing nucleoside triphosphate hydrolases"/>
    <property type="match status" value="1"/>
</dbReference>
<accession>A0A2T8F5A0</accession>
<dbReference type="Gene3D" id="3.40.50.300">
    <property type="entry name" value="P-loop containing nucleotide triphosphate hydrolases"/>
    <property type="match status" value="1"/>
</dbReference>
<name>A0A2T8F5A0_9ACTN</name>